<feature type="transmembrane region" description="Helical" evidence="5">
    <location>
        <begin position="12"/>
        <end position="31"/>
    </location>
</feature>
<dbReference type="EMBL" id="LKEB01000052">
    <property type="protein sequence ID" value="ROW02043.1"/>
    <property type="molecule type" value="Genomic_DNA"/>
</dbReference>
<dbReference type="InterPro" id="IPR005829">
    <property type="entry name" value="Sugar_transporter_CS"/>
</dbReference>
<feature type="transmembrane region" description="Helical" evidence="5">
    <location>
        <begin position="68"/>
        <end position="90"/>
    </location>
</feature>
<feature type="transmembrane region" description="Helical" evidence="5">
    <location>
        <begin position="131"/>
        <end position="151"/>
    </location>
</feature>
<feature type="transmembrane region" description="Helical" evidence="5">
    <location>
        <begin position="102"/>
        <end position="124"/>
    </location>
</feature>
<evidence type="ECO:0000313" key="7">
    <source>
        <dbReference type="EMBL" id="ROW02043.1"/>
    </source>
</evidence>
<feature type="transmembrane region" description="Helical" evidence="5">
    <location>
        <begin position="257"/>
        <end position="277"/>
    </location>
</feature>
<keyword evidence="2 5" id="KW-0812">Transmembrane</keyword>
<keyword evidence="3 5" id="KW-1133">Transmembrane helix</keyword>
<sequence>MSRDLHISRAYDWLLVNSLILIGIGLSPLILAPLSEVYGRKPVLIIASTVFVVWNTGCGAAKTLGEILAFRLLSGFGASVADALAGGVLGDLWRAKERGRAFAIYMAAPLLGPALGPICGAFISEGIDWRWIFWIISIASAVVTILAIVFLRETYEPRLKQLDERNSEKKETDGGKRPDLLKAMVPFFRIIRSDLQRPLRMLGTQQYGESVGIGSLNYLSFAIGLIAGVNIAGRFSDYLYARLKAHNNGVARPEFRIPPMAIGTILVPVGLLWWGWAGEARVHWIVPNLGSLVFATGVYICSGSVSVYTIDAYTQYAASAISTNLVLRSLTAALFPLFAPYMFDALGFGLGATALAGGFAVIGSAVVFVLWFYGERLRAHSPYCAAGSDD</sequence>
<dbReference type="CDD" id="cd17323">
    <property type="entry name" value="MFS_Tpo1_MDR_like"/>
    <property type="match status" value="1"/>
</dbReference>
<evidence type="ECO:0000256" key="1">
    <source>
        <dbReference type="ARBA" id="ARBA00004141"/>
    </source>
</evidence>
<proteinExistence type="predicted"/>
<comment type="subcellular location">
    <subcellularLocation>
        <location evidence="1">Membrane</location>
        <topology evidence="1">Multi-pass membrane protein</topology>
    </subcellularLocation>
</comment>
<protein>
    <recommendedName>
        <fullName evidence="6">Major facilitator superfamily (MFS) profile domain-containing protein</fullName>
    </recommendedName>
</protein>
<dbReference type="SUPFAM" id="SSF103473">
    <property type="entry name" value="MFS general substrate transporter"/>
    <property type="match status" value="1"/>
</dbReference>
<dbReference type="InParanoid" id="A0A423WFA2"/>
<dbReference type="GO" id="GO:0005886">
    <property type="term" value="C:plasma membrane"/>
    <property type="evidence" value="ECO:0007669"/>
    <property type="project" value="TreeGrafter"/>
</dbReference>
<keyword evidence="8" id="KW-1185">Reference proteome</keyword>
<dbReference type="GO" id="GO:0022857">
    <property type="term" value="F:transmembrane transporter activity"/>
    <property type="evidence" value="ECO:0007669"/>
    <property type="project" value="InterPro"/>
</dbReference>
<dbReference type="AlphaFoldDB" id="A0A423WFA2"/>
<evidence type="ECO:0000313" key="8">
    <source>
        <dbReference type="Proteomes" id="UP000285146"/>
    </source>
</evidence>
<organism evidence="7 8">
    <name type="scientific">Cytospora leucostoma</name>
    <dbReference type="NCBI Taxonomy" id="1230097"/>
    <lineage>
        <taxon>Eukaryota</taxon>
        <taxon>Fungi</taxon>
        <taxon>Dikarya</taxon>
        <taxon>Ascomycota</taxon>
        <taxon>Pezizomycotina</taxon>
        <taxon>Sordariomycetes</taxon>
        <taxon>Sordariomycetidae</taxon>
        <taxon>Diaporthales</taxon>
        <taxon>Cytosporaceae</taxon>
        <taxon>Cytospora</taxon>
    </lineage>
</organism>
<dbReference type="Proteomes" id="UP000285146">
    <property type="component" value="Unassembled WGS sequence"/>
</dbReference>
<evidence type="ECO:0000256" key="3">
    <source>
        <dbReference type="ARBA" id="ARBA00022989"/>
    </source>
</evidence>
<feature type="transmembrane region" description="Helical" evidence="5">
    <location>
        <begin position="218"/>
        <end position="236"/>
    </location>
</feature>
<evidence type="ECO:0000256" key="5">
    <source>
        <dbReference type="SAM" id="Phobius"/>
    </source>
</evidence>
<dbReference type="Gene3D" id="1.20.1250.20">
    <property type="entry name" value="MFS general substrate transporter like domains"/>
    <property type="match status" value="1"/>
</dbReference>
<dbReference type="PANTHER" id="PTHR23502:SF60">
    <property type="entry name" value="MAJOR FACILITATOR SUPERFAMILY (MFS) PROFILE DOMAIN-CONTAINING PROTEIN-RELATED"/>
    <property type="match status" value="1"/>
</dbReference>
<evidence type="ECO:0000259" key="6">
    <source>
        <dbReference type="PROSITE" id="PS50850"/>
    </source>
</evidence>
<evidence type="ECO:0000256" key="4">
    <source>
        <dbReference type="ARBA" id="ARBA00023136"/>
    </source>
</evidence>
<dbReference type="GO" id="GO:0140115">
    <property type="term" value="P:export across plasma membrane"/>
    <property type="evidence" value="ECO:0007669"/>
    <property type="project" value="UniProtKB-ARBA"/>
</dbReference>
<dbReference type="STRING" id="1230097.A0A423WFA2"/>
<dbReference type="PANTHER" id="PTHR23502">
    <property type="entry name" value="MAJOR FACILITATOR SUPERFAMILY"/>
    <property type="match status" value="1"/>
</dbReference>
<dbReference type="PROSITE" id="PS00216">
    <property type="entry name" value="SUGAR_TRANSPORT_1"/>
    <property type="match status" value="1"/>
</dbReference>
<dbReference type="GO" id="GO:0042908">
    <property type="term" value="P:xenobiotic transport"/>
    <property type="evidence" value="ECO:0007669"/>
    <property type="project" value="UniProtKB-ARBA"/>
</dbReference>
<dbReference type="InterPro" id="IPR036259">
    <property type="entry name" value="MFS_trans_sf"/>
</dbReference>
<dbReference type="Pfam" id="PF07690">
    <property type="entry name" value="MFS_1"/>
    <property type="match status" value="1"/>
</dbReference>
<reference evidence="7 8" key="1">
    <citation type="submission" date="2015-09" db="EMBL/GenBank/DDBJ databases">
        <title>Host preference determinants of Valsa canker pathogens revealed by comparative genomics.</title>
        <authorList>
            <person name="Yin Z."/>
            <person name="Huang L."/>
        </authorList>
    </citation>
    <scope>NUCLEOTIDE SEQUENCE [LARGE SCALE GENOMIC DNA]</scope>
    <source>
        <strain evidence="7 8">SXYLt</strain>
    </source>
</reference>
<dbReference type="InterPro" id="IPR020846">
    <property type="entry name" value="MFS_dom"/>
</dbReference>
<feature type="transmembrane region" description="Helical" evidence="5">
    <location>
        <begin position="349"/>
        <end position="373"/>
    </location>
</feature>
<dbReference type="PROSITE" id="PS50850">
    <property type="entry name" value="MFS"/>
    <property type="match status" value="1"/>
</dbReference>
<feature type="transmembrane region" description="Helical" evidence="5">
    <location>
        <begin position="289"/>
        <end position="313"/>
    </location>
</feature>
<comment type="caution">
    <text evidence="7">The sequence shown here is derived from an EMBL/GenBank/DDBJ whole genome shotgun (WGS) entry which is preliminary data.</text>
</comment>
<gene>
    <name evidence="7" type="ORF">VPNG_07665</name>
</gene>
<accession>A0A423WFA2</accession>
<evidence type="ECO:0000256" key="2">
    <source>
        <dbReference type="ARBA" id="ARBA00022692"/>
    </source>
</evidence>
<name>A0A423WFA2_9PEZI</name>
<dbReference type="OrthoDB" id="6770063at2759"/>
<keyword evidence="4 5" id="KW-0472">Membrane</keyword>
<dbReference type="InterPro" id="IPR011701">
    <property type="entry name" value="MFS"/>
</dbReference>
<feature type="domain" description="Major facilitator superfamily (MFS) profile" evidence="6">
    <location>
        <begin position="1"/>
        <end position="375"/>
    </location>
</feature>